<reference evidence="1 2" key="1">
    <citation type="submission" date="2016-01" db="EMBL/GenBank/DDBJ databases">
        <authorList>
            <person name="Manzoor S."/>
        </authorList>
    </citation>
    <scope>NUCLEOTIDE SEQUENCE [LARGE SCALE GENOMIC DNA]</scope>
    <source>
        <strain evidence="1">Methanoculleus sp MAB1</strain>
    </source>
</reference>
<name>A0A0X3BHM9_9EURY</name>
<dbReference type="KEGG" id="mema:MMAB1_0405"/>
<evidence type="ECO:0000313" key="1">
    <source>
        <dbReference type="EMBL" id="CVK31622.1"/>
    </source>
</evidence>
<evidence type="ECO:0000313" key="2">
    <source>
        <dbReference type="Proteomes" id="UP000069850"/>
    </source>
</evidence>
<proteinExistence type="predicted"/>
<gene>
    <name evidence="1" type="ORF">MMAB1_0405</name>
</gene>
<sequence length="73" mass="9104">MRVYGKRRYIKSRILIYVRVFWGEFYRNCIFLPRFEINRTGRSENRPIKQNLQCLCHPKNHLLYLMIIAFMDY</sequence>
<protein>
    <submittedName>
        <fullName evidence="1">Uncharacterized protein</fullName>
    </submittedName>
</protein>
<dbReference type="EMBL" id="LT158599">
    <property type="protein sequence ID" value="CVK31622.1"/>
    <property type="molecule type" value="Genomic_DNA"/>
</dbReference>
<dbReference type="Proteomes" id="UP000069850">
    <property type="component" value="Chromosome 1"/>
</dbReference>
<dbReference type="AlphaFoldDB" id="A0A0X3BHM9"/>
<accession>A0A0X3BHM9</accession>
<organism evidence="1 2">
    <name type="scientific">Methanoculleus bourgensis</name>
    <dbReference type="NCBI Taxonomy" id="83986"/>
    <lineage>
        <taxon>Archaea</taxon>
        <taxon>Methanobacteriati</taxon>
        <taxon>Methanobacteriota</taxon>
        <taxon>Stenosarchaea group</taxon>
        <taxon>Methanomicrobia</taxon>
        <taxon>Methanomicrobiales</taxon>
        <taxon>Methanomicrobiaceae</taxon>
        <taxon>Methanoculleus</taxon>
    </lineage>
</organism>